<comment type="caution">
    <text evidence="1">The sequence shown here is derived from an EMBL/GenBank/DDBJ whole genome shotgun (WGS) entry which is preliminary data.</text>
</comment>
<dbReference type="EMBL" id="JAODYY010000001">
    <property type="protein sequence ID" value="MDH0123296.1"/>
    <property type="molecule type" value="Genomic_DNA"/>
</dbReference>
<evidence type="ECO:0000313" key="1">
    <source>
        <dbReference type="EMBL" id="MDH0123296.1"/>
    </source>
</evidence>
<sequence>MKHQLTGNSGLYHVARELSRRGWHVMPTVRNARGADLYAASEDESRVIPIQSKALSKRDPVPLGTSLENLRSEWWVITINATSDLPTCFVMTLDEVKTSAHRGVSPKTGKISFWLPPKLYSTDEFREAWHRLGEP</sequence>
<gene>
    <name evidence="1" type="ORF">N7376_04770</name>
</gene>
<organism evidence="1 2">
    <name type="scientific">Brucella intermedia GD04153</name>
    <dbReference type="NCBI Taxonomy" id="2975438"/>
    <lineage>
        <taxon>Bacteria</taxon>
        <taxon>Pseudomonadati</taxon>
        <taxon>Pseudomonadota</taxon>
        <taxon>Alphaproteobacteria</taxon>
        <taxon>Hyphomicrobiales</taxon>
        <taxon>Brucellaceae</taxon>
        <taxon>Brucella/Ochrobactrum group</taxon>
        <taxon>Brucella</taxon>
    </lineage>
</organism>
<name>A0AA42KMC7_9HYPH</name>
<dbReference type="Proteomes" id="UP001158087">
    <property type="component" value="Unassembled WGS sequence"/>
</dbReference>
<dbReference type="AlphaFoldDB" id="A0AA42KMC7"/>
<proteinExistence type="predicted"/>
<protein>
    <submittedName>
        <fullName evidence="1">Uncharacterized protein</fullName>
    </submittedName>
</protein>
<evidence type="ECO:0000313" key="2">
    <source>
        <dbReference type="Proteomes" id="UP001158087"/>
    </source>
</evidence>
<accession>A0AA42KMC7</accession>
<reference evidence="1" key="1">
    <citation type="submission" date="2022-09" db="EMBL/GenBank/DDBJ databases">
        <title>Intensive care unit water sources are persistently colonized with multi-drug resistant bacteria and are the site of extensive horizontal gene transfer of antibiotic resistance genes.</title>
        <authorList>
            <person name="Diorio-Toth L."/>
        </authorList>
    </citation>
    <scope>NUCLEOTIDE SEQUENCE</scope>
    <source>
        <strain evidence="1">GD04153</strain>
    </source>
</reference>